<feature type="transmembrane region" description="Helical" evidence="6">
    <location>
        <begin position="135"/>
        <end position="156"/>
    </location>
</feature>
<feature type="transmembrane region" description="Helical" evidence="6">
    <location>
        <begin position="176"/>
        <end position="197"/>
    </location>
</feature>
<protein>
    <recommendedName>
        <fullName evidence="7">DUF202 domain-containing protein</fullName>
    </recommendedName>
</protein>
<organism evidence="8 9">
    <name type="scientific">Aspergillus fijiensis CBS 313.89</name>
    <dbReference type="NCBI Taxonomy" id="1448319"/>
    <lineage>
        <taxon>Eukaryota</taxon>
        <taxon>Fungi</taxon>
        <taxon>Dikarya</taxon>
        <taxon>Ascomycota</taxon>
        <taxon>Pezizomycotina</taxon>
        <taxon>Eurotiomycetes</taxon>
        <taxon>Eurotiomycetidae</taxon>
        <taxon>Eurotiales</taxon>
        <taxon>Aspergillaceae</taxon>
        <taxon>Aspergillus</taxon>
    </lineage>
</organism>
<evidence type="ECO:0000256" key="2">
    <source>
        <dbReference type="ARBA" id="ARBA00022692"/>
    </source>
</evidence>
<dbReference type="AlphaFoldDB" id="A0A8G1RPF0"/>
<comment type="subcellular location">
    <subcellularLocation>
        <location evidence="1">Endomembrane system</location>
        <topology evidence="1">Multi-pass membrane protein</topology>
    </subcellularLocation>
</comment>
<reference evidence="8 9" key="1">
    <citation type="submission" date="2018-02" db="EMBL/GenBank/DDBJ databases">
        <title>The genomes of Aspergillus section Nigri reveals drivers in fungal speciation.</title>
        <authorList>
            <consortium name="DOE Joint Genome Institute"/>
            <person name="Vesth T.C."/>
            <person name="Nybo J."/>
            <person name="Theobald S."/>
            <person name="Brandl J."/>
            <person name="Frisvad J.C."/>
            <person name="Nielsen K.F."/>
            <person name="Lyhne E.K."/>
            <person name="Kogle M.E."/>
            <person name="Kuo A."/>
            <person name="Riley R."/>
            <person name="Clum A."/>
            <person name="Nolan M."/>
            <person name="Lipzen A."/>
            <person name="Salamov A."/>
            <person name="Henrissat B."/>
            <person name="Wiebenga A."/>
            <person name="De vries R.P."/>
            <person name="Grigoriev I.V."/>
            <person name="Mortensen U.H."/>
            <person name="Andersen M.R."/>
            <person name="Baker S.E."/>
        </authorList>
    </citation>
    <scope>NUCLEOTIDE SEQUENCE [LARGE SCALE GENOMIC DNA]</scope>
    <source>
        <strain evidence="8 9">CBS 313.89</strain>
    </source>
</reference>
<dbReference type="VEuPathDB" id="FungiDB:BO72DRAFT_448864"/>
<dbReference type="PANTHER" id="PTHR34187">
    <property type="entry name" value="FGR18P"/>
    <property type="match status" value="1"/>
</dbReference>
<dbReference type="Proteomes" id="UP000249789">
    <property type="component" value="Unassembled WGS sequence"/>
</dbReference>
<evidence type="ECO:0000256" key="1">
    <source>
        <dbReference type="ARBA" id="ARBA00004127"/>
    </source>
</evidence>
<dbReference type="RefSeq" id="XP_040800358.1">
    <property type="nucleotide sequence ID" value="XM_040944893.1"/>
</dbReference>
<evidence type="ECO:0000259" key="7">
    <source>
        <dbReference type="Pfam" id="PF02656"/>
    </source>
</evidence>
<evidence type="ECO:0000256" key="4">
    <source>
        <dbReference type="ARBA" id="ARBA00023136"/>
    </source>
</evidence>
<accession>A0A8G1RPF0</accession>
<dbReference type="InterPro" id="IPR052053">
    <property type="entry name" value="IM_YidH-like"/>
</dbReference>
<keyword evidence="9" id="KW-1185">Reference proteome</keyword>
<sequence length="245" mass="27467">MAEVREHHAEDDRFNTVGGQGQDENPNPPTETAVNTAEHRRESHSDDDSDRDAFELRNVSTQDMDEAGFSTDSISSGEYRVRTLRTVSQATTQTQRSRESRKGAWGRLERFWTRNVVLTVPQRSNRDHFALERTFLAYIRTSVMVAMQGVLIAQLFRLQHMASPDLALGFYEVGVPLSVTCYGAAIIIASLGAYRFWKQQNMVALGTVYAGGWELNLIGILIGLIILTTFIVSIVITVQLDNLND</sequence>
<evidence type="ECO:0000256" key="6">
    <source>
        <dbReference type="SAM" id="Phobius"/>
    </source>
</evidence>
<dbReference type="GeneID" id="63862226"/>
<evidence type="ECO:0000256" key="3">
    <source>
        <dbReference type="ARBA" id="ARBA00022989"/>
    </source>
</evidence>
<gene>
    <name evidence="8" type="ORF">BO72DRAFT_448864</name>
</gene>
<evidence type="ECO:0000313" key="8">
    <source>
        <dbReference type="EMBL" id="RAK76348.1"/>
    </source>
</evidence>
<feature type="transmembrane region" description="Helical" evidence="6">
    <location>
        <begin position="217"/>
        <end position="240"/>
    </location>
</feature>
<feature type="domain" description="DUF202" evidence="7">
    <location>
        <begin position="126"/>
        <end position="202"/>
    </location>
</feature>
<feature type="compositionally biased region" description="Basic and acidic residues" evidence="5">
    <location>
        <begin position="1"/>
        <end position="14"/>
    </location>
</feature>
<dbReference type="EMBL" id="KZ824649">
    <property type="protein sequence ID" value="RAK76348.1"/>
    <property type="molecule type" value="Genomic_DNA"/>
</dbReference>
<keyword evidence="4 6" id="KW-0472">Membrane</keyword>
<dbReference type="OrthoDB" id="199599at2759"/>
<evidence type="ECO:0000313" key="9">
    <source>
        <dbReference type="Proteomes" id="UP000249789"/>
    </source>
</evidence>
<keyword evidence="2 6" id="KW-0812">Transmembrane</keyword>
<keyword evidence="3 6" id="KW-1133">Transmembrane helix</keyword>
<feature type="region of interest" description="Disordered" evidence="5">
    <location>
        <begin position="1"/>
        <end position="53"/>
    </location>
</feature>
<dbReference type="GO" id="GO:0012505">
    <property type="term" value="C:endomembrane system"/>
    <property type="evidence" value="ECO:0007669"/>
    <property type="project" value="UniProtKB-SubCell"/>
</dbReference>
<evidence type="ECO:0000256" key="5">
    <source>
        <dbReference type="SAM" id="MobiDB-lite"/>
    </source>
</evidence>
<dbReference type="PANTHER" id="PTHR34187:SF1">
    <property type="entry name" value="DUF202 DOMAIN-CONTAINING PROTEIN"/>
    <property type="match status" value="1"/>
</dbReference>
<dbReference type="InterPro" id="IPR003807">
    <property type="entry name" value="DUF202"/>
</dbReference>
<proteinExistence type="predicted"/>
<dbReference type="Pfam" id="PF02656">
    <property type="entry name" value="DUF202"/>
    <property type="match status" value="1"/>
</dbReference>
<feature type="compositionally biased region" description="Polar residues" evidence="5">
    <location>
        <begin position="22"/>
        <end position="35"/>
    </location>
</feature>
<feature type="compositionally biased region" description="Basic and acidic residues" evidence="5">
    <location>
        <begin position="37"/>
        <end position="53"/>
    </location>
</feature>
<name>A0A8G1RPF0_9EURO</name>